<accession>A0A0F9HE14</accession>
<organism evidence="1">
    <name type="scientific">marine sediment metagenome</name>
    <dbReference type="NCBI Taxonomy" id="412755"/>
    <lineage>
        <taxon>unclassified sequences</taxon>
        <taxon>metagenomes</taxon>
        <taxon>ecological metagenomes</taxon>
    </lineage>
</organism>
<sequence length="289" mass="34605">MSLGLKLKGISDYYQEQITLVMDVLFSTYYILKNEYIQIRDLLNSEDYRKRYTEYLKIIDQLETSAEGTGIYLSKQHQDILEKHREMRRNIPKSEHLMNMTLVYLLALFEGFNKNFFLTLLLNKPEQMKNRKKTMNYEKLLEFDSLENLHKHLAKKITNDLGYKDIDEFNNFLSEQYKIDLDKEFIKWEALRDNYYRRNIIVHNDGRISDLCIKKLNISPDLLNSKPIMNIDYFAEASNNIKTYMDFIFTSIKEKFKLNTSVRRFAPFPPNFDKPMVVKKGKDEIFKDD</sequence>
<gene>
    <name evidence="1" type="ORF">LCGC14_1794980</name>
</gene>
<dbReference type="EMBL" id="LAZR01017210">
    <property type="protein sequence ID" value="KKM01382.1"/>
    <property type="molecule type" value="Genomic_DNA"/>
</dbReference>
<reference evidence="1" key="1">
    <citation type="journal article" date="2015" name="Nature">
        <title>Complex archaea that bridge the gap between prokaryotes and eukaryotes.</title>
        <authorList>
            <person name="Spang A."/>
            <person name="Saw J.H."/>
            <person name="Jorgensen S.L."/>
            <person name="Zaremba-Niedzwiedzka K."/>
            <person name="Martijn J."/>
            <person name="Lind A.E."/>
            <person name="van Eijk R."/>
            <person name="Schleper C."/>
            <person name="Guy L."/>
            <person name="Ettema T.J."/>
        </authorList>
    </citation>
    <scope>NUCLEOTIDE SEQUENCE</scope>
</reference>
<evidence type="ECO:0008006" key="2">
    <source>
        <dbReference type="Google" id="ProtNLM"/>
    </source>
</evidence>
<comment type="caution">
    <text evidence="1">The sequence shown here is derived from an EMBL/GenBank/DDBJ whole genome shotgun (WGS) entry which is preliminary data.</text>
</comment>
<dbReference type="AlphaFoldDB" id="A0A0F9HE14"/>
<evidence type="ECO:0000313" key="1">
    <source>
        <dbReference type="EMBL" id="KKM01382.1"/>
    </source>
</evidence>
<name>A0A0F9HE14_9ZZZZ</name>
<proteinExistence type="predicted"/>
<protein>
    <recommendedName>
        <fullName evidence="2">RiboL-PSP-HEPN domain-containing protein</fullName>
    </recommendedName>
</protein>